<gene>
    <name evidence="2" type="ORF">CMTB2_03938</name>
</gene>
<evidence type="ECO:0000313" key="2">
    <source>
        <dbReference type="EMBL" id="EDM24637.1"/>
    </source>
</evidence>
<dbReference type="RefSeq" id="WP_007473750.1">
    <property type="nucleotide sequence ID" value="NZ_ABCJ01000001.1"/>
</dbReference>
<dbReference type="AlphaFoldDB" id="A0AAI9AJH5"/>
<evidence type="ECO:0000259" key="1">
    <source>
        <dbReference type="Pfam" id="PF18618"/>
    </source>
</evidence>
<protein>
    <recommendedName>
        <fullName evidence="1">HP0268 domain-containing protein</fullName>
    </recommendedName>
</protein>
<accession>A0AAI9AJH5</accession>
<dbReference type="Pfam" id="PF18618">
    <property type="entry name" value="HP0268"/>
    <property type="match status" value="1"/>
</dbReference>
<dbReference type="EMBL" id="ABCJ01000001">
    <property type="protein sequence ID" value="EDM24637.1"/>
    <property type="molecule type" value="Genomic_DNA"/>
</dbReference>
<feature type="domain" description="HP0268" evidence="1">
    <location>
        <begin position="16"/>
        <end position="76"/>
    </location>
</feature>
<comment type="caution">
    <text evidence="2">The sequence shown here is derived from an EMBL/GenBank/DDBJ whole genome shotgun (WGS) entry which is preliminary data.</text>
</comment>
<evidence type="ECO:0000313" key="3">
    <source>
        <dbReference type="Proteomes" id="UP000003288"/>
    </source>
</evidence>
<name>A0AAI9AJH5_9BACT</name>
<sequence length="76" mass="9152">MKLKLVGPNNEIIEKTFEEFIKEIKPNSFYYFHKDTSYKDLKDLIDKLEESGYSVYFREVKFGLDEGAYMYELHII</sequence>
<organism evidence="2 3">
    <name type="scientific">Caminibacter mediatlanticus TB-2</name>
    <dbReference type="NCBI Taxonomy" id="391592"/>
    <lineage>
        <taxon>Bacteria</taxon>
        <taxon>Pseudomonadati</taxon>
        <taxon>Campylobacterota</taxon>
        <taxon>Epsilonproteobacteria</taxon>
        <taxon>Nautiliales</taxon>
        <taxon>Nautiliaceae</taxon>
        <taxon>Caminibacter</taxon>
    </lineage>
</organism>
<reference evidence="2 3" key="1">
    <citation type="journal article" date="2011" name="Stand. Genomic Sci.">
        <title>Draft genome sequence of Caminibacter mediatlanticus strain TB-2, an epsilonproteobacterium isolated from a deep-sea hydrothermal vent.</title>
        <authorList>
            <person name="Giovannelli D."/>
            <person name="Ferriera S."/>
            <person name="Johnson J."/>
            <person name="Kravitz S."/>
            <person name="Perez-Rodriguez I."/>
            <person name="Ricci J."/>
            <person name="O'Brien C."/>
            <person name="Voordeckers J.W."/>
            <person name="Bini E."/>
            <person name="Vetriani C."/>
        </authorList>
    </citation>
    <scope>NUCLEOTIDE SEQUENCE [LARGE SCALE GENOMIC DNA]</scope>
    <source>
        <strain evidence="2 3">TB-2</strain>
    </source>
</reference>
<proteinExistence type="predicted"/>
<dbReference type="InterPro" id="IPR040748">
    <property type="entry name" value="HP0268"/>
</dbReference>
<dbReference type="Proteomes" id="UP000003288">
    <property type="component" value="Unassembled WGS sequence"/>
</dbReference>